<dbReference type="InterPro" id="IPR000436">
    <property type="entry name" value="Sushi_SCR_CCP_dom"/>
</dbReference>
<keyword evidence="2 3" id="KW-1015">Disulfide bond</keyword>
<evidence type="ECO:0000259" key="4">
    <source>
        <dbReference type="PROSITE" id="PS50923"/>
    </source>
</evidence>
<dbReference type="Gene3D" id="2.10.70.10">
    <property type="entry name" value="Complement Module, domain 1"/>
    <property type="match status" value="1"/>
</dbReference>
<keyword evidence="3" id="KW-0768">Sushi</keyword>
<dbReference type="CDD" id="cd00037">
    <property type="entry name" value="CLECT"/>
    <property type="match status" value="1"/>
</dbReference>
<dbReference type="AlphaFoldDB" id="A0A8W8MYX4"/>
<evidence type="ECO:0000256" key="2">
    <source>
        <dbReference type="ARBA" id="ARBA00023157"/>
    </source>
</evidence>
<dbReference type="Gene3D" id="3.10.100.10">
    <property type="entry name" value="Mannose-Binding Protein A, subunit A"/>
    <property type="match status" value="1"/>
</dbReference>
<keyword evidence="1" id="KW-0732">Signal</keyword>
<dbReference type="PANTHER" id="PTHR22803">
    <property type="entry name" value="MANNOSE, PHOSPHOLIPASE, LECTIN RECEPTOR RELATED"/>
    <property type="match status" value="1"/>
</dbReference>
<dbReference type="InterPro" id="IPR016186">
    <property type="entry name" value="C-type_lectin-like/link_sf"/>
</dbReference>
<evidence type="ECO:0000256" key="3">
    <source>
        <dbReference type="PROSITE-ProRule" id="PRU00302"/>
    </source>
</evidence>
<name>A0A8W8MYX4_MAGGI</name>
<evidence type="ECO:0000256" key="1">
    <source>
        <dbReference type="ARBA" id="ARBA00022729"/>
    </source>
</evidence>
<sequence>MGFIPDVLQLLQTYQLTDYLNTWLSDGSFPSKSAWKSTVRSSVNTHQTLQRIERTAYDPDFFRFNAIFSTSNPFIMWQYINSYSEIQNLKFTFKFIASKPLQTSIAFVLYGHFVTDVFSHATISCPALTMQHSNWWNSLTRSFTVHLEAELSGLPEDNLFLILLGKQTLTVLSQAEEIEFRKLNSRLLARSITDSLDCGIPNRTGIDLSTTHREDAIGIHRRIHASCIDGYYQFGSGRLICQSNGEWKYDIVCEEGWAQYENHVYRLFTEPKNWESAKDHCESLDAYLVEIESLEENNWVYDKILDVRFLTRMGRYSFENSNAPR</sequence>
<dbReference type="Pfam" id="PF00084">
    <property type="entry name" value="Sushi"/>
    <property type="match status" value="1"/>
</dbReference>
<feature type="disulfide bond" evidence="3">
    <location>
        <begin position="198"/>
        <end position="241"/>
    </location>
</feature>
<organism evidence="5 6">
    <name type="scientific">Magallana gigas</name>
    <name type="common">Pacific oyster</name>
    <name type="synonym">Crassostrea gigas</name>
    <dbReference type="NCBI Taxonomy" id="29159"/>
    <lineage>
        <taxon>Eukaryota</taxon>
        <taxon>Metazoa</taxon>
        <taxon>Spiralia</taxon>
        <taxon>Lophotrochozoa</taxon>
        <taxon>Mollusca</taxon>
        <taxon>Bivalvia</taxon>
        <taxon>Autobranchia</taxon>
        <taxon>Pteriomorphia</taxon>
        <taxon>Ostreida</taxon>
        <taxon>Ostreoidea</taxon>
        <taxon>Ostreidae</taxon>
        <taxon>Magallana</taxon>
    </lineage>
</organism>
<dbReference type="SUPFAM" id="SSF56436">
    <property type="entry name" value="C-type lectin-like"/>
    <property type="match status" value="1"/>
</dbReference>
<dbReference type="SUPFAM" id="SSF57535">
    <property type="entry name" value="Complement control module/SCR domain"/>
    <property type="match status" value="1"/>
</dbReference>
<feature type="domain" description="Sushi" evidence="4">
    <location>
        <begin position="196"/>
        <end position="255"/>
    </location>
</feature>
<reference evidence="5" key="1">
    <citation type="submission" date="2022-08" db="UniProtKB">
        <authorList>
            <consortium name="EnsemblMetazoa"/>
        </authorList>
    </citation>
    <scope>IDENTIFICATION</scope>
    <source>
        <strain evidence="5">05x7-T-G4-1.051#20</strain>
    </source>
</reference>
<dbReference type="PROSITE" id="PS50923">
    <property type="entry name" value="SUSHI"/>
    <property type="match status" value="1"/>
</dbReference>
<dbReference type="EnsemblMetazoa" id="G35218.1">
    <property type="protein sequence ID" value="G35218.1:cds"/>
    <property type="gene ID" value="G35218"/>
</dbReference>
<evidence type="ECO:0000313" key="6">
    <source>
        <dbReference type="Proteomes" id="UP000005408"/>
    </source>
</evidence>
<protein>
    <recommendedName>
        <fullName evidence="4">Sushi domain-containing protein</fullName>
    </recommendedName>
</protein>
<accession>A0A8W8MYX4</accession>
<proteinExistence type="predicted"/>
<keyword evidence="6" id="KW-1185">Reference proteome</keyword>
<dbReference type="InterPro" id="IPR050111">
    <property type="entry name" value="C-type_lectin/snaclec_domain"/>
</dbReference>
<dbReference type="Proteomes" id="UP000005408">
    <property type="component" value="Unassembled WGS sequence"/>
</dbReference>
<dbReference type="InterPro" id="IPR035976">
    <property type="entry name" value="Sushi/SCR/CCP_sf"/>
</dbReference>
<dbReference type="CDD" id="cd00033">
    <property type="entry name" value="CCP"/>
    <property type="match status" value="1"/>
</dbReference>
<evidence type="ECO:0000313" key="5">
    <source>
        <dbReference type="EnsemblMetazoa" id="G35218.1:cds"/>
    </source>
</evidence>
<comment type="caution">
    <text evidence="3">Lacks conserved residue(s) required for the propagation of feature annotation.</text>
</comment>
<dbReference type="InterPro" id="IPR016187">
    <property type="entry name" value="CTDL_fold"/>
</dbReference>